<name>A0A9J6RMW3_9GAMM</name>
<evidence type="ECO:0000256" key="1">
    <source>
        <dbReference type="ARBA" id="ARBA00009986"/>
    </source>
</evidence>
<dbReference type="CDD" id="cd07106">
    <property type="entry name" value="ALDH_AldA-AAD23400"/>
    <property type="match status" value="1"/>
</dbReference>
<dbReference type="EMBL" id="JAPTGG010000007">
    <property type="protein sequence ID" value="MCZ0865528.1"/>
    <property type="molecule type" value="Genomic_DNA"/>
</dbReference>
<comment type="caution">
    <text evidence="6">The sequence shown here is derived from an EMBL/GenBank/DDBJ whole genome shotgun (WGS) entry which is preliminary data.</text>
</comment>
<accession>A0A9J6RMW3</accession>
<dbReference type="PROSITE" id="PS00687">
    <property type="entry name" value="ALDEHYDE_DEHYDR_GLU"/>
    <property type="match status" value="1"/>
</dbReference>
<dbReference type="InterPro" id="IPR044086">
    <property type="entry name" value="LUC3-like"/>
</dbReference>
<comment type="similarity">
    <text evidence="1 4">Belongs to the aldehyde dehydrogenase family.</text>
</comment>
<dbReference type="PROSITE" id="PS00070">
    <property type="entry name" value="ALDEHYDE_DEHYDR_CYS"/>
    <property type="match status" value="1"/>
</dbReference>
<dbReference type="Gene3D" id="3.40.309.10">
    <property type="entry name" value="Aldehyde Dehydrogenase, Chain A, domain 2"/>
    <property type="match status" value="1"/>
</dbReference>
<dbReference type="PANTHER" id="PTHR11699">
    <property type="entry name" value="ALDEHYDE DEHYDROGENASE-RELATED"/>
    <property type="match status" value="1"/>
</dbReference>
<dbReference type="Pfam" id="PF00171">
    <property type="entry name" value="Aldedh"/>
    <property type="match status" value="1"/>
</dbReference>
<dbReference type="GO" id="GO:0016620">
    <property type="term" value="F:oxidoreductase activity, acting on the aldehyde or oxo group of donors, NAD or NADP as acceptor"/>
    <property type="evidence" value="ECO:0007669"/>
    <property type="project" value="InterPro"/>
</dbReference>
<evidence type="ECO:0000256" key="4">
    <source>
        <dbReference type="RuleBase" id="RU003345"/>
    </source>
</evidence>
<dbReference type="AlphaFoldDB" id="A0A9J6RMW3"/>
<evidence type="ECO:0000313" key="7">
    <source>
        <dbReference type="Proteomes" id="UP001069090"/>
    </source>
</evidence>
<dbReference type="InterPro" id="IPR016162">
    <property type="entry name" value="Ald_DH_N"/>
</dbReference>
<dbReference type="InterPro" id="IPR016163">
    <property type="entry name" value="Ald_DH_C"/>
</dbReference>
<evidence type="ECO:0000256" key="2">
    <source>
        <dbReference type="ARBA" id="ARBA00023002"/>
    </source>
</evidence>
<dbReference type="InterPro" id="IPR029510">
    <property type="entry name" value="Ald_DH_CS_GLU"/>
</dbReference>
<protein>
    <submittedName>
        <fullName evidence="6">Aldehyde dehydrogenase family protein</fullName>
    </submittedName>
</protein>
<evidence type="ECO:0000313" key="6">
    <source>
        <dbReference type="EMBL" id="MCZ0865528.1"/>
    </source>
</evidence>
<dbReference type="Proteomes" id="UP001069090">
    <property type="component" value="Unassembled WGS sequence"/>
</dbReference>
<dbReference type="RefSeq" id="WP_258331674.1">
    <property type="nucleotide sequence ID" value="NZ_JAPTGG010000007.1"/>
</dbReference>
<dbReference type="InterPro" id="IPR016161">
    <property type="entry name" value="Ald_DH/histidinol_DH"/>
</dbReference>
<gene>
    <name evidence="6" type="ORF">O0V09_09970</name>
</gene>
<sequence>MSGLGLIINGKRVATAESFDVINPATEQSVAQCPQASQAHVDQAVAAARAAFTDWSQVDDQERKAAVHKIADLLEEHAVELTRLITQEQGKPLQGFAGLGSEFELAGAVAWCRTTAELDLPVKVLQDDETQRVELHRKPLGVVGSITPWNWPLLIAIWHVIPAIRSGNTVVLKPSPFTPLATLRFVELANQVLPAGVLNSVTGGGDIGSYMSAHEGINKMVFTGSTATGKKIMQGAASNLKRLTLELGGNDAGIVLPDVDVDAVAMGIFATAFINAGQTCAALKRLYVHEDVYEPLCAALKAIADSTTLGNGLDTGVDFGPVQNPAQLKIVESLARDAEQQGGRFLSGGHAPQGPGFFFPITLVADVTDGCRLVDEEPFGPILPIIKYSDIDDAIRRANNNACGLGGSIWSSDIKLAAQLANRLECGTVWINNHAAVQPNVPFGGVKQSGFGVEFGSEGLEEYTSIQSVFIPK</sequence>
<dbReference type="InterPro" id="IPR015590">
    <property type="entry name" value="Aldehyde_DH_dom"/>
</dbReference>
<reference evidence="6 7" key="1">
    <citation type="submission" date="2022-12" db="EMBL/GenBank/DDBJ databases">
        <title>Dasania phycosphaerae sp. nov., isolated from particulate material of the south coast of Korea.</title>
        <authorList>
            <person name="Jiang Y."/>
        </authorList>
    </citation>
    <scope>NUCLEOTIDE SEQUENCE [LARGE SCALE GENOMIC DNA]</scope>
    <source>
        <strain evidence="6 7">GY-19</strain>
    </source>
</reference>
<feature type="domain" description="Aldehyde dehydrogenase" evidence="5">
    <location>
        <begin position="16"/>
        <end position="469"/>
    </location>
</feature>
<proteinExistence type="inferred from homology"/>
<evidence type="ECO:0000259" key="5">
    <source>
        <dbReference type="Pfam" id="PF00171"/>
    </source>
</evidence>
<keyword evidence="2 4" id="KW-0560">Oxidoreductase</keyword>
<organism evidence="6 7">
    <name type="scientific">Dasania phycosphaerae</name>
    <dbReference type="NCBI Taxonomy" id="2950436"/>
    <lineage>
        <taxon>Bacteria</taxon>
        <taxon>Pseudomonadati</taxon>
        <taxon>Pseudomonadota</taxon>
        <taxon>Gammaproteobacteria</taxon>
        <taxon>Cellvibrionales</taxon>
        <taxon>Spongiibacteraceae</taxon>
        <taxon>Dasania</taxon>
    </lineage>
</organism>
<feature type="active site" evidence="3">
    <location>
        <position position="246"/>
    </location>
</feature>
<dbReference type="InterPro" id="IPR016160">
    <property type="entry name" value="Ald_DH_CS_CYS"/>
</dbReference>
<evidence type="ECO:0000256" key="3">
    <source>
        <dbReference type="PROSITE-ProRule" id="PRU10007"/>
    </source>
</evidence>
<dbReference type="FunFam" id="3.40.605.10:FF:000007">
    <property type="entry name" value="NAD/NADP-dependent betaine aldehyde dehydrogenase"/>
    <property type="match status" value="1"/>
</dbReference>
<keyword evidence="7" id="KW-1185">Reference proteome</keyword>
<dbReference type="SUPFAM" id="SSF53720">
    <property type="entry name" value="ALDH-like"/>
    <property type="match status" value="1"/>
</dbReference>
<dbReference type="Gene3D" id="3.40.605.10">
    <property type="entry name" value="Aldehyde Dehydrogenase, Chain A, domain 1"/>
    <property type="match status" value="1"/>
</dbReference>